<dbReference type="PANTHER" id="PTHR43382">
    <property type="entry name" value="PROLYL-TRNA SYNTHETASE"/>
    <property type="match status" value="1"/>
</dbReference>
<organism evidence="1 2">
    <name type="scientific">Plasmodium vivax North Korean</name>
    <dbReference type="NCBI Taxonomy" id="1035514"/>
    <lineage>
        <taxon>Eukaryota</taxon>
        <taxon>Sar</taxon>
        <taxon>Alveolata</taxon>
        <taxon>Apicomplexa</taxon>
        <taxon>Aconoidasida</taxon>
        <taxon>Haemosporida</taxon>
        <taxon>Plasmodiidae</taxon>
        <taxon>Plasmodium</taxon>
        <taxon>Plasmodium (Plasmodium)</taxon>
    </lineage>
</organism>
<dbReference type="PANTHER" id="PTHR43382:SF2">
    <property type="entry name" value="BIFUNCTIONAL GLUTAMATE_PROLINE--TRNA LIGASE"/>
    <property type="match status" value="1"/>
</dbReference>
<reference evidence="1 2" key="1">
    <citation type="submission" date="2011-09" db="EMBL/GenBank/DDBJ databases">
        <title>The Genome Sequence of Plasmodium vivax North Korean.</title>
        <authorList>
            <consortium name="The Broad Institute Genome Sequencing Platform"/>
            <consortium name="The Broad Institute Genome Sequencing Center for Infectious Disease"/>
            <person name="Neafsey D."/>
            <person name="Carlton J."/>
            <person name="Barnwell J."/>
            <person name="Collins W."/>
            <person name="Escalante A."/>
            <person name="Mullikin J."/>
            <person name="Saul A."/>
            <person name="Guigo R."/>
            <person name="Camara F."/>
            <person name="Young S.K."/>
            <person name="Zeng Q."/>
            <person name="Gargeya S."/>
            <person name="Fitzgerald M."/>
            <person name="Haas B."/>
            <person name="Abouelleil A."/>
            <person name="Alvarado L."/>
            <person name="Arachchi H.M."/>
            <person name="Berlin A."/>
            <person name="Brown A."/>
            <person name="Chapman S.B."/>
            <person name="Chen Z."/>
            <person name="Dunbar C."/>
            <person name="Freedman E."/>
            <person name="Gearin G."/>
            <person name="Gellesch M."/>
            <person name="Goldberg J."/>
            <person name="Griggs A."/>
            <person name="Gujja S."/>
            <person name="Heiman D."/>
            <person name="Howarth C."/>
            <person name="Larson L."/>
            <person name="Lui A."/>
            <person name="MacDonald P.J.P."/>
            <person name="Montmayeur A."/>
            <person name="Murphy C."/>
            <person name="Neiman D."/>
            <person name="Pearson M."/>
            <person name="Priest M."/>
            <person name="Roberts A."/>
            <person name="Saif S."/>
            <person name="Shea T."/>
            <person name="Shenoy N."/>
            <person name="Sisk P."/>
            <person name="Stolte C."/>
            <person name="Sykes S."/>
            <person name="Wortman J."/>
            <person name="Nusbaum C."/>
            <person name="Birren B."/>
        </authorList>
    </citation>
    <scope>NUCLEOTIDE SEQUENCE [LARGE SCALE GENOMIC DNA]</scope>
    <source>
        <strain evidence="1 2">North Korean</strain>
    </source>
</reference>
<dbReference type="EMBL" id="KQ235637">
    <property type="protein sequence ID" value="KMZ96237.1"/>
    <property type="molecule type" value="Genomic_DNA"/>
</dbReference>
<evidence type="ECO:0000313" key="1">
    <source>
        <dbReference type="EMBL" id="KMZ96237.1"/>
    </source>
</evidence>
<dbReference type="GO" id="GO:0005737">
    <property type="term" value="C:cytoplasm"/>
    <property type="evidence" value="ECO:0007669"/>
    <property type="project" value="InterPro"/>
</dbReference>
<dbReference type="Gene3D" id="3.30.930.10">
    <property type="entry name" value="Bira Bifunctional Protein, Domain 2"/>
    <property type="match status" value="1"/>
</dbReference>
<dbReference type="InterPro" id="IPR045864">
    <property type="entry name" value="aa-tRNA-synth_II/BPL/LPL"/>
</dbReference>
<proteinExistence type="predicted"/>
<name>A0A0J9TNA6_PLAVI</name>
<dbReference type="GO" id="GO:0017101">
    <property type="term" value="C:aminoacyl-tRNA synthetase multienzyme complex"/>
    <property type="evidence" value="ECO:0007669"/>
    <property type="project" value="TreeGrafter"/>
</dbReference>
<dbReference type="GO" id="GO:0005524">
    <property type="term" value="F:ATP binding"/>
    <property type="evidence" value="ECO:0007669"/>
    <property type="project" value="InterPro"/>
</dbReference>
<dbReference type="GO" id="GO:0006433">
    <property type="term" value="P:prolyl-tRNA aminoacylation"/>
    <property type="evidence" value="ECO:0007669"/>
    <property type="project" value="InterPro"/>
</dbReference>
<gene>
    <name evidence="1" type="ORF">PVNG_02375</name>
</gene>
<sequence>MEVISGEKTILERFPGALKTLTNECILPDGQVLQLTTTHFLGDFFGKLSGMKYWENNDKFLIPIQLSAGCSTRIIGALVEMHSDQKGLILP</sequence>
<evidence type="ECO:0000313" key="2">
    <source>
        <dbReference type="Proteomes" id="UP000053239"/>
    </source>
</evidence>
<dbReference type="InterPro" id="IPR004499">
    <property type="entry name" value="Pro-tRNA-ligase_IIa_arc-type"/>
</dbReference>
<accession>A0A0J9TNA6</accession>
<protein>
    <submittedName>
        <fullName evidence="1">Uncharacterized protein</fullName>
    </submittedName>
</protein>
<dbReference type="GO" id="GO:0004827">
    <property type="term" value="F:proline-tRNA ligase activity"/>
    <property type="evidence" value="ECO:0007669"/>
    <property type="project" value="InterPro"/>
</dbReference>
<dbReference type="AlphaFoldDB" id="A0A0J9TNA6"/>
<dbReference type="SUPFAM" id="SSF55681">
    <property type="entry name" value="Class II aaRS and biotin synthetases"/>
    <property type="match status" value="1"/>
</dbReference>
<dbReference type="Proteomes" id="UP000053239">
    <property type="component" value="Unassembled WGS sequence"/>
</dbReference>